<keyword evidence="3" id="KW-0862">Zinc</keyword>
<feature type="region of interest" description="Disordered" evidence="5">
    <location>
        <begin position="287"/>
        <end position="453"/>
    </location>
</feature>
<evidence type="ECO:0000256" key="5">
    <source>
        <dbReference type="SAM" id="MobiDB-lite"/>
    </source>
</evidence>
<dbReference type="AlphaFoldDB" id="A0AAJ0DL08"/>
<dbReference type="GO" id="GO:0008270">
    <property type="term" value="F:zinc ion binding"/>
    <property type="evidence" value="ECO:0007669"/>
    <property type="project" value="UniProtKB-KW"/>
</dbReference>
<feature type="compositionally biased region" description="Pro residues" evidence="5">
    <location>
        <begin position="31"/>
        <end position="41"/>
    </location>
</feature>
<dbReference type="InterPro" id="IPR017907">
    <property type="entry name" value="Znf_RING_CS"/>
</dbReference>
<feature type="compositionally biased region" description="Low complexity" evidence="5">
    <location>
        <begin position="339"/>
        <end position="358"/>
    </location>
</feature>
<feature type="compositionally biased region" description="Low complexity" evidence="5">
    <location>
        <begin position="399"/>
        <end position="410"/>
    </location>
</feature>
<dbReference type="InterPro" id="IPR013083">
    <property type="entry name" value="Znf_RING/FYVE/PHD"/>
</dbReference>
<dbReference type="Gene3D" id="3.30.40.10">
    <property type="entry name" value="Zinc/RING finger domain, C3HC4 (zinc finger)"/>
    <property type="match status" value="1"/>
</dbReference>
<comment type="caution">
    <text evidence="7">The sequence shown here is derived from an EMBL/GenBank/DDBJ whole genome shotgun (WGS) entry which is preliminary data.</text>
</comment>
<keyword evidence="1" id="KW-0479">Metal-binding</keyword>
<accession>A0AAJ0DL08</accession>
<dbReference type="InterPro" id="IPR001841">
    <property type="entry name" value="Znf_RING"/>
</dbReference>
<evidence type="ECO:0000256" key="3">
    <source>
        <dbReference type="ARBA" id="ARBA00022833"/>
    </source>
</evidence>
<feature type="compositionally biased region" description="Polar residues" evidence="5">
    <location>
        <begin position="225"/>
        <end position="241"/>
    </location>
</feature>
<protein>
    <recommendedName>
        <fullName evidence="6">RING-type domain-containing protein</fullName>
    </recommendedName>
</protein>
<feature type="compositionally biased region" description="Low complexity" evidence="5">
    <location>
        <begin position="425"/>
        <end position="444"/>
    </location>
</feature>
<sequence>MPHKMSTWPPVTPPRKRSKERLRLAGEMAPYVPPPPLPPGTKPAAEESSSSGYAPSSTSSELFSECLSWDPYELLDIPSKVPSMTCRAKSFAKPSTPCRNKLEYWKQVTATTILGYLPRINSPYSIKYVLEELGRFLICDSYHCRSQAERLSYHWFEIVIKKRANLAREAKPKDLDAFSHIYRTKHRLLKYGELPEADEAREKILQRSSRRHQSPCPAERKKAKASTSRPGKSPSTATGRNTGPRRRLECSMPEVSRSSLTQFNEQHDALALASWRSRLGPMAQPVETASTFDDDDPIPEKHRPGYPGSDRGTRQGPMPKNPNYDAYAANQDPNADEVASPAGAQSPLSSSSGRASSTGLGGFVVDSLAGSDSDGSFFVGGGSTPESSYISSNSDSFWASGGSPAGSVSPINPGNFEDVVPDLGSPPLSSTFTSSSMRSPSTRSEPTDQAYDSDASFADGREARTEFPQAEAQYAESLATLAETPRSPATPEAAADDTPCAICQDAVVQPMRTPCNHTYCLGCIANYFHSTNNPKCPVCRAQIVWDDLISVWVQL</sequence>
<feature type="domain" description="RING-type" evidence="6">
    <location>
        <begin position="500"/>
        <end position="540"/>
    </location>
</feature>
<keyword evidence="8" id="KW-1185">Reference proteome</keyword>
<dbReference type="EMBL" id="JAWDJX010000021">
    <property type="protein sequence ID" value="KAK3052274.1"/>
    <property type="molecule type" value="Genomic_DNA"/>
</dbReference>
<evidence type="ECO:0000256" key="4">
    <source>
        <dbReference type="PROSITE-ProRule" id="PRU00175"/>
    </source>
</evidence>
<dbReference type="SUPFAM" id="SSF57850">
    <property type="entry name" value="RING/U-box"/>
    <property type="match status" value="1"/>
</dbReference>
<evidence type="ECO:0000256" key="1">
    <source>
        <dbReference type="ARBA" id="ARBA00022723"/>
    </source>
</evidence>
<keyword evidence="2 4" id="KW-0863">Zinc-finger</keyword>
<dbReference type="Pfam" id="PF00097">
    <property type="entry name" value="zf-C3HC4"/>
    <property type="match status" value="1"/>
</dbReference>
<name>A0AAJ0DL08_9PEZI</name>
<dbReference type="PROSITE" id="PS00518">
    <property type="entry name" value="ZF_RING_1"/>
    <property type="match status" value="1"/>
</dbReference>
<feature type="region of interest" description="Disordered" evidence="5">
    <location>
        <begin position="1"/>
        <end position="56"/>
    </location>
</feature>
<evidence type="ECO:0000313" key="8">
    <source>
        <dbReference type="Proteomes" id="UP001271007"/>
    </source>
</evidence>
<dbReference type="InterPro" id="IPR018957">
    <property type="entry name" value="Znf_C3HC4_RING-type"/>
</dbReference>
<dbReference type="Proteomes" id="UP001271007">
    <property type="component" value="Unassembled WGS sequence"/>
</dbReference>
<evidence type="ECO:0000313" key="7">
    <source>
        <dbReference type="EMBL" id="KAK3052274.1"/>
    </source>
</evidence>
<dbReference type="PROSITE" id="PS50089">
    <property type="entry name" value="ZF_RING_2"/>
    <property type="match status" value="1"/>
</dbReference>
<feature type="compositionally biased region" description="Low complexity" evidence="5">
    <location>
        <begin position="42"/>
        <end position="56"/>
    </location>
</feature>
<reference evidence="7" key="1">
    <citation type="submission" date="2023-04" db="EMBL/GenBank/DDBJ databases">
        <title>Black Yeasts Isolated from many extreme environments.</title>
        <authorList>
            <person name="Coleine C."/>
            <person name="Stajich J.E."/>
            <person name="Selbmann L."/>
        </authorList>
    </citation>
    <scope>NUCLEOTIDE SEQUENCE</scope>
    <source>
        <strain evidence="7">CCFEE 5312</strain>
    </source>
</reference>
<evidence type="ECO:0000259" key="6">
    <source>
        <dbReference type="PROSITE" id="PS50089"/>
    </source>
</evidence>
<proteinExistence type="predicted"/>
<dbReference type="PANTHER" id="PTHR23327">
    <property type="entry name" value="RING FINGER PROTEIN 127"/>
    <property type="match status" value="1"/>
</dbReference>
<feature type="region of interest" description="Disordered" evidence="5">
    <location>
        <begin position="205"/>
        <end position="256"/>
    </location>
</feature>
<dbReference type="SMART" id="SM00184">
    <property type="entry name" value="RING"/>
    <property type="match status" value="1"/>
</dbReference>
<organism evidence="7 8">
    <name type="scientific">Extremus antarcticus</name>
    <dbReference type="NCBI Taxonomy" id="702011"/>
    <lineage>
        <taxon>Eukaryota</taxon>
        <taxon>Fungi</taxon>
        <taxon>Dikarya</taxon>
        <taxon>Ascomycota</taxon>
        <taxon>Pezizomycotina</taxon>
        <taxon>Dothideomycetes</taxon>
        <taxon>Dothideomycetidae</taxon>
        <taxon>Mycosphaerellales</taxon>
        <taxon>Extremaceae</taxon>
        <taxon>Extremus</taxon>
    </lineage>
</organism>
<feature type="compositionally biased region" description="Polar residues" evidence="5">
    <location>
        <begin position="384"/>
        <end position="397"/>
    </location>
</feature>
<evidence type="ECO:0000256" key="2">
    <source>
        <dbReference type="ARBA" id="ARBA00022771"/>
    </source>
</evidence>
<gene>
    <name evidence="7" type="ORF">LTR09_006484</name>
</gene>